<evidence type="ECO:0000313" key="3">
    <source>
        <dbReference type="Proteomes" id="UP000191110"/>
    </source>
</evidence>
<name>A0A1T2L0E3_9GAMM</name>
<sequence>MVLVLIPMAGQATCPPNLTLTTPDSRFTDNGDGTVSDELTGLMWKQCSEGLSTTTTACDTGGSATYGWQSALGQAWTVNGVGFAGNNDWRLPNLKELASIVEQGCHEPSINETLFPVADRHG</sequence>
<gene>
    <name evidence="2" type="ORF">BOW53_15155</name>
</gene>
<dbReference type="Proteomes" id="UP000191110">
    <property type="component" value="Unassembled WGS sequence"/>
</dbReference>
<dbReference type="Pfam" id="PF07603">
    <property type="entry name" value="Lcl_C"/>
    <property type="match status" value="1"/>
</dbReference>
<organism evidence="2 3">
    <name type="scientific">Solemya pervernicosa gill symbiont</name>
    <dbReference type="NCBI Taxonomy" id="642797"/>
    <lineage>
        <taxon>Bacteria</taxon>
        <taxon>Pseudomonadati</taxon>
        <taxon>Pseudomonadota</taxon>
        <taxon>Gammaproteobacteria</taxon>
        <taxon>sulfur-oxidizing symbionts</taxon>
    </lineage>
</organism>
<dbReference type="PANTHER" id="PTHR35812">
    <property type="entry name" value="LIPOPROTEIN"/>
    <property type="match status" value="1"/>
</dbReference>
<proteinExistence type="predicted"/>
<protein>
    <recommendedName>
        <fullName evidence="1">Lcl C-terminal domain-containing protein</fullName>
    </recommendedName>
</protein>
<dbReference type="InterPro" id="IPR011460">
    <property type="entry name" value="Lcl_C"/>
</dbReference>
<keyword evidence="3" id="KW-1185">Reference proteome</keyword>
<dbReference type="PANTHER" id="PTHR35812:SF1">
    <property type="entry name" value="LIPOPROTEIN"/>
    <property type="match status" value="1"/>
</dbReference>
<dbReference type="AlphaFoldDB" id="A0A1T2L0E3"/>
<evidence type="ECO:0000313" key="2">
    <source>
        <dbReference type="EMBL" id="OOZ38542.1"/>
    </source>
</evidence>
<feature type="domain" description="Lcl C-terminal" evidence="1">
    <location>
        <begin position="33"/>
        <end position="118"/>
    </location>
</feature>
<comment type="caution">
    <text evidence="2">The sequence shown here is derived from an EMBL/GenBank/DDBJ whole genome shotgun (WGS) entry which is preliminary data.</text>
</comment>
<reference evidence="2 3" key="1">
    <citation type="submission" date="2016-11" db="EMBL/GenBank/DDBJ databases">
        <title>Mixed transmission modes and dynamic genome evolution in an obligate animal-bacterial symbiosis.</title>
        <authorList>
            <person name="Russell S.L."/>
            <person name="Corbett-Detig R.B."/>
            <person name="Cavanaugh C.M."/>
        </authorList>
    </citation>
    <scope>NUCLEOTIDE SEQUENCE [LARGE SCALE GENOMIC DNA]</scope>
    <source>
        <strain evidence="2">Sveles-Q1</strain>
    </source>
</reference>
<dbReference type="EMBL" id="MPRL01000083">
    <property type="protein sequence ID" value="OOZ38542.1"/>
    <property type="molecule type" value="Genomic_DNA"/>
</dbReference>
<accession>A0A1T2L0E3</accession>
<evidence type="ECO:0000259" key="1">
    <source>
        <dbReference type="Pfam" id="PF07603"/>
    </source>
</evidence>